<dbReference type="Proteomes" id="UP000664417">
    <property type="component" value="Unassembled WGS sequence"/>
</dbReference>
<dbReference type="CDD" id="cd04182">
    <property type="entry name" value="GT_2_like_f"/>
    <property type="match status" value="1"/>
</dbReference>
<comment type="caution">
    <text evidence="2">The sequence shown here is derived from an EMBL/GenBank/DDBJ whole genome shotgun (WGS) entry which is preliminary data.</text>
</comment>
<name>A0A8J7Q2P5_9BACT</name>
<dbReference type="GO" id="GO:0016779">
    <property type="term" value="F:nucleotidyltransferase activity"/>
    <property type="evidence" value="ECO:0007669"/>
    <property type="project" value="UniProtKB-ARBA"/>
</dbReference>
<dbReference type="SUPFAM" id="SSF53448">
    <property type="entry name" value="Nucleotide-diphospho-sugar transferases"/>
    <property type="match status" value="1"/>
</dbReference>
<reference evidence="2" key="1">
    <citation type="submission" date="2021-03" db="EMBL/GenBank/DDBJ databases">
        <authorList>
            <person name="Wang G."/>
        </authorList>
    </citation>
    <scope>NUCLEOTIDE SEQUENCE</scope>
    <source>
        <strain evidence="2">KCTC 12899</strain>
    </source>
</reference>
<feature type="domain" description="MobA-like NTP transferase" evidence="1">
    <location>
        <begin position="2"/>
        <end position="164"/>
    </location>
</feature>
<dbReference type="PANTHER" id="PTHR43777">
    <property type="entry name" value="MOLYBDENUM COFACTOR CYTIDYLYLTRANSFERASE"/>
    <property type="match status" value="1"/>
</dbReference>
<gene>
    <name evidence="2" type="ORF">J3U88_06850</name>
</gene>
<protein>
    <submittedName>
        <fullName evidence="2">Nucleotidyltransferase family protein</fullName>
    </submittedName>
</protein>
<dbReference type="PANTHER" id="PTHR43777:SF1">
    <property type="entry name" value="MOLYBDENUM COFACTOR CYTIDYLYLTRANSFERASE"/>
    <property type="match status" value="1"/>
</dbReference>
<dbReference type="Pfam" id="PF12804">
    <property type="entry name" value="NTP_transf_3"/>
    <property type="match status" value="1"/>
</dbReference>
<dbReference type="InterPro" id="IPR025877">
    <property type="entry name" value="MobA-like_NTP_Trfase"/>
</dbReference>
<organism evidence="2 3">
    <name type="scientific">Acanthopleuribacter pedis</name>
    <dbReference type="NCBI Taxonomy" id="442870"/>
    <lineage>
        <taxon>Bacteria</taxon>
        <taxon>Pseudomonadati</taxon>
        <taxon>Acidobacteriota</taxon>
        <taxon>Holophagae</taxon>
        <taxon>Acanthopleuribacterales</taxon>
        <taxon>Acanthopleuribacteraceae</taxon>
        <taxon>Acanthopleuribacter</taxon>
    </lineage>
</organism>
<sequence length="198" mass="21231">MLAAGRSRRMGARRKQLLPWGDSILLRAALQPFTTLSLQRLVVVMGDEAEVAAPYLADVDYQLRVNPNPDAGMGHSLALGAAALPAEADCFFVALGDMPLVRPATLRTLLQAFAETCRRGVAAPVIVPVFDGRRGHPVLFDGARRAALTGLQGDRGAKELLRQWGEAVVPCPVDDPGVVGDIDQPDDYRRLLAEAGII</sequence>
<evidence type="ECO:0000313" key="2">
    <source>
        <dbReference type="EMBL" id="MBO1318165.1"/>
    </source>
</evidence>
<dbReference type="Gene3D" id="3.90.550.10">
    <property type="entry name" value="Spore Coat Polysaccharide Biosynthesis Protein SpsA, Chain A"/>
    <property type="match status" value="1"/>
</dbReference>
<proteinExistence type="predicted"/>
<accession>A0A8J7Q2P5</accession>
<evidence type="ECO:0000259" key="1">
    <source>
        <dbReference type="Pfam" id="PF12804"/>
    </source>
</evidence>
<keyword evidence="3" id="KW-1185">Reference proteome</keyword>
<dbReference type="AlphaFoldDB" id="A0A8J7Q2P5"/>
<dbReference type="InterPro" id="IPR029044">
    <property type="entry name" value="Nucleotide-diphossugar_trans"/>
</dbReference>
<dbReference type="RefSeq" id="WP_207857790.1">
    <property type="nucleotide sequence ID" value="NZ_JAFREP010000005.1"/>
</dbReference>
<dbReference type="EMBL" id="JAFREP010000005">
    <property type="protein sequence ID" value="MBO1318165.1"/>
    <property type="molecule type" value="Genomic_DNA"/>
</dbReference>
<evidence type="ECO:0000313" key="3">
    <source>
        <dbReference type="Proteomes" id="UP000664417"/>
    </source>
</evidence>